<name>A0A506URC5_9PROT</name>
<evidence type="ECO:0000259" key="1">
    <source>
        <dbReference type="Pfam" id="PF13524"/>
    </source>
</evidence>
<sequence length="371" mass="41429">MVAGLKNAQDGLPPPWQGQPLKIVHVSDFFFSLKKTTPSQFGTGGKLSNGLVRNGHQVIDISYRDVARAGGWCGSRWLGRRALCRGLEAFVASARPDVLLLGHGYMIPPETIARIRSRHPGMASAQWNVDALFVPDNRRDFAARHQVVDASFATTAGPILRRIVGPRGAVGFLPNPVDFSVERSRNFLQEKLEADLFYACGQGSDKRLICGQWWDMESFLTHLLARLPGDFRLNCAGVRGQPYRRGADYAQLLATAAMGLNASRRSDAFLYSSDRLAHMIGNGQLVFMERSTAYQTLFSEGEMAFFSSLEELADLLTRYRAHPAERQRVAGAGWEKYGRLFNERRVADYLIRFTLGLLKEGEYPWRSLTPA</sequence>
<dbReference type="RefSeq" id="WP_141450792.1">
    <property type="nucleotide sequence ID" value="NZ_CP038143.1"/>
</dbReference>
<dbReference type="AlphaFoldDB" id="A0A506URC5"/>
<feature type="domain" description="Spore protein YkvP/CgeB glycosyl transferase-like" evidence="1">
    <location>
        <begin position="219"/>
        <end position="348"/>
    </location>
</feature>
<evidence type="ECO:0000313" key="2">
    <source>
        <dbReference type="EMBL" id="TPW35829.1"/>
    </source>
</evidence>
<organism evidence="2 3">
    <name type="scientific">Oecophyllibacter saccharovorans</name>
    <dbReference type="NCBI Taxonomy" id="2558360"/>
    <lineage>
        <taxon>Bacteria</taxon>
        <taxon>Pseudomonadati</taxon>
        <taxon>Pseudomonadota</taxon>
        <taxon>Alphaproteobacteria</taxon>
        <taxon>Acetobacterales</taxon>
        <taxon>Acetobacteraceae</taxon>
        <taxon>Oecophyllibacter</taxon>
    </lineage>
</organism>
<dbReference type="Proteomes" id="UP000315037">
    <property type="component" value="Unassembled WGS sequence"/>
</dbReference>
<reference evidence="2 3" key="1">
    <citation type="submission" date="2019-03" db="EMBL/GenBank/DDBJ databases">
        <title>The complete genome sequence of Neokomagataea sp. Jb2 NBRC113641.</title>
        <authorList>
            <person name="Chua K.-O."/>
            <person name="Chan K.-G."/>
            <person name="See-Too W.-S."/>
        </authorList>
    </citation>
    <scope>NUCLEOTIDE SEQUENCE [LARGE SCALE GENOMIC DNA]</scope>
    <source>
        <strain evidence="2 3">Jb2</strain>
    </source>
</reference>
<proteinExistence type="predicted"/>
<gene>
    <name evidence="2" type="ORF">E3202_02550</name>
</gene>
<keyword evidence="2" id="KW-0808">Transferase</keyword>
<dbReference type="InterPro" id="IPR055259">
    <property type="entry name" value="YkvP/CgeB_Glyco_trans-like"/>
</dbReference>
<dbReference type="Pfam" id="PF13524">
    <property type="entry name" value="Glyco_trans_1_2"/>
    <property type="match status" value="1"/>
</dbReference>
<protein>
    <submittedName>
        <fullName evidence="2">Glycosyltransferase family 1 protein</fullName>
    </submittedName>
</protein>
<dbReference type="OrthoDB" id="9807414at2"/>
<evidence type="ECO:0000313" key="3">
    <source>
        <dbReference type="Proteomes" id="UP000315037"/>
    </source>
</evidence>
<dbReference type="GO" id="GO:0016740">
    <property type="term" value="F:transferase activity"/>
    <property type="evidence" value="ECO:0007669"/>
    <property type="project" value="UniProtKB-KW"/>
</dbReference>
<keyword evidence="3" id="KW-1185">Reference proteome</keyword>
<comment type="caution">
    <text evidence="2">The sequence shown here is derived from an EMBL/GenBank/DDBJ whole genome shotgun (WGS) entry which is preliminary data.</text>
</comment>
<accession>A0A506URC5</accession>
<dbReference type="EMBL" id="SORZ01000001">
    <property type="protein sequence ID" value="TPW35829.1"/>
    <property type="molecule type" value="Genomic_DNA"/>
</dbReference>